<evidence type="ECO:0000256" key="2">
    <source>
        <dbReference type="PIRSR" id="PIRSR610972-1"/>
    </source>
</evidence>
<dbReference type="InterPro" id="IPR010976">
    <property type="entry name" value="B-phosphoglucomutase_hydrolase"/>
</dbReference>
<dbReference type="Gene3D" id="1.50.10.10">
    <property type="match status" value="1"/>
</dbReference>
<feature type="active site" description="Proton donor/acceptor" evidence="2">
    <location>
        <position position="786"/>
    </location>
</feature>
<dbReference type="Gene3D" id="1.10.150.240">
    <property type="entry name" value="Putative phosphatase, domain 2"/>
    <property type="match status" value="1"/>
</dbReference>
<evidence type="ECO:0000259" key="8">
    <source>
        <dbReference type="Pfam" id="PF03636"/>
    </source>
</evidence>
<accession>E1R7M0</accession>
<dbReference type="InterPro" id="IPR010972">
    <property type="entry name" value="Beta-PGM"/>
</dbReference>
<keyword evidence="4" id="KW-0460">Magnesium</keyword>
<dbReference type="GO" id="GO:0000287">
    <property type="term" value="F:magnesium ion binding"/>
    <property type="evidence" value="ECO:0007669"/>
    <property type="project" value="InterPro"/>
</dbReference>
<protein>
    <submittedName>
        <fullName evidence="9">Beta-phosphoglucomutase</fullName>
    </submittedName>
</protein>
<dbReference type="HOGENOM" id="CLU_006285_0_1_12"/>
<evidence type="ECO:0000313" key="10">
    <source>
        <dbReference type="Proteomes" id="UP000002318"/>
    </source>
</evidence>
<feature type="active site" description="Nucleophile" evidence="2">
    <location>
        <position position="784"/>
    </location>
</feature>
<feature type="binding site" evidence="3">
    <location>
        <position position="800"/>
    </location>
    <ligand>
        <name>substrate</name>
    </ligand>
</feature>
<dbReference type="PANTHER" id="PTHR11051:SF13">
    <property type="entry name" value="GLYCOSYL TRANSFERASE"/>
    <property type="match status" value="1"/>
</dbReference>
<feature type="binding site" evidence="3">
    <location>
        <begin position="819"/>
        <end position="824"/>
    </location>
    <ligand>
        <name>substrate</name>
    </ligand>
</feature>
<dbReference type="NCBIfam" id="TIGR01509">
    <property type="entry name" value="HAD-SF-IA-v3"/>
    <property type="match status" value="1"/>
</dbReference>
<dbReference type="RefSeq" id="WP_013256184.1">
    <property type="nucleotide sequence ID" value="NC_014364.1"/>
</dbReference>
<dbReference type="InterPro" id="IPR005195">
    <property type="entry name" value="Glyco_hydro_65_M"/>
</dbReference>
<dbReference type="eggNOG" id="COG1554">
    <property type="taxonomic scope" value="Bacteria"/>
</dbReference>
<dbReference type="Proteomes" id="UP000002318">
    <property type="component" value="Chromosome"/>
</dbReference>
<dbReference type="Pfam" id="PF03632">
    <property type="entry name" value="Glyco_hydro_65m"/>
    <property type="match status" value="1"/>
</dbReference>
<feature type="site" description="Important for catalytic activity and assists the phosphoryl transfer reaction to Asp8 by balancing charge and orienting the reacting groups" evidence="5">
    <location>
        <position position="920"/>
    </location>
</feature>
<dbReference type="InterPro" id="IPR006439">
    <property type="entry name" value="HAD-SF_hydro_IA"/>
</dbReference>
<dbReference type="InterPro" id="IPR012341">
    <property type="entry name" value="6hp_glycosidase-like_sf"/>
</dbReference>
<dbReference type="InterPro" id="IPR036412">
    <property type="entry name" value="HAD-like_sf"/>
</dbReference>
<organism evidence="9 10">
    <name type="scientific">Sediminispirochaeta smaragdinae (strain DSM 11293 / JCM 15392 / SEBR 4228)</name>
    <name type="common">Spirochaeta smaragdinae</name>
    <dbReference type="NCBI Taxonomy" id="573413"/>
    <lineage>
        <taxon>Bacteria</taxon>
        <taxon>Pseudomonadati</taxon>
        <taxon>Spirochaetota</taxon>
        <taxon>Spirochaetia</taxon>
        <taxon>Spirochaetales</taxon>
        <taxon>Spirochaetaceae</taxon>
        <taxon>Sediminispirochaeta</taxon>
    </lineage>
</organism>
<dbReference type="InterPro" id="IPR037018">
    <property type="entry name" value="GH65_N"/>
</dbReference>
<evidence type="ECO:0000313" key="9">
    <source>
        <dbReference type="EMBL" id="ADK82725.1"/>
    </source>
</evidence>
<dbReference type="SUPFAM" id="SSF56784">
    <property type="entry name" value="HAD-like"/>
    <property type="match status" value="1"/>
</dbReference>
<dbReference type="NCBIfam" id="TIGR01990">
    <property type="entry name" value="bPGM"/>
    <property type="match status" value="1"/>
</dbReference>
<feature type="domain" description="Glycoside hydrolase family 65 N-terminal" evidence="8">
    <location>
        <begin position="14"/>
        <end position="236"/>
    </location>
</feature>
<dbReference type="GO" id="GO:0016757">
    <property type="term" value="F:glycosyltransferase activity"/>
    <property type="evidence" value="ECO:0007669"/>
    <property type="project" value="UniProtKB-ARBA"/>
</dbReference>
<dbReference type="Pfam" id="PF03636">
    <property type="entry name" value="Glyco_hydro_65N"/>
    <property type="match status" value="1"/>
</dbReference>
<evidence type="ECO:0000256" key="5">
    <source>
        <dbReference type="PIRSR" id="PIRSR610972-4"/>
    </source>
</evidence>
<feature type="binding site" evidence="4">
    <location>
        <position position="784"/>
    </location>
    <ligand>
        <name>Mg(2+)</name>
        <dbReference type="ChEBI" id="CHEBI:18420"/>
    </ligand>
</feature>
<evidence type="ECO:0000259" key="6">
    <source>
        <dbReference type="Pfam" id="PF03632"/>
    </source>
</evidence>
<dbReference type="GO" id="GO:0008801">
    <property type="term" value="F:beta-phosphoglucomutase activity"/>
    <property type="evidence" value="ECO:0007669"/>
    <property type="project" value="InterPro"/>
</dbReference>
<feature type="binding site" evidence="3">
    <location>
        <position position="920"/>
    </location>
    <ligand>
        <name>substrate</name>
    </ligand>
</feature>
<comment type="similarity">
    <text evidence="1">Belongs to the HAD-like hydrolase superfamily. CbbY/CbbZ/Gph/YieH family.</text>
</comment>
<dbReference type="Gene3D" id="2.60.420.10">
    <property type="entry name" value="Maltose phosphorylase, domain 3"/>
    <property type="match status" value="1"/>
</dbReference>
<dbReference type="CDD" id="cd02598">
    <property type="entry name" value="HAD_BPGM"/>
    <property type="match status" value="1"/>
</dbReference>
<dbReference type="STRING" id="573413.Spirs_3639"/>
<reference evidence="9 10" key="1">
    <citation type="journal article" date="2010" name="Stand. Genomic Sci.">
        <title>Complete genome sequence of Spirochaeta smaragdinae type strain (SEBR 4228).</title>
        <authorList>
            <person name="Mavromatis K."/>
            <person name="Yasawong M."/>
            <person name="Chertkov O."/>
            <person name="Lapidus A."/>
            <person name="Lucas S."/>
            <person name="Nolan M."/>
            <person name="Del Rio T.G."/>
            <person name="Tice H."/>
            <person name="Cheng J.F."/>
            <person name="Pitluck S."/>
            <person name="Liolios K."/>
            <person name="Ivanova N."/>
            <person name="Tapia R."/>
            <person name="Han C."/>
            <person name="Bruce D."/>
            <person name="Goodwin L."/>
            <person name="Pati A."/>
            <person name="Chen A."/>
            <person name="Palaniappan K."/>
            <person name="Land M."/>
            <person name="Hauser L."/>
            <person name="Chang Y.J."/>
            <person name="Jeffries C.D."/>
            <person name="Detter J.C."/>
            <person name="Rohde M."/>
            <person name="Brambilla E."/>
            <person name="Spring S."/>
            <person name="Goker M."/>
            <person name="Sikorski J."/>
            <person name="Woyke T."/>
            <person name="Bristow J."/>
            <person name="Eisen J.A."/>
            <person name="Markowitz V."/>
            <person name="Hugenholtz P."/>
            <person name="Klenk H.P."/>
            <person name="Kyrpides N.C."/>
        </authorList>
    </citation>
    <scope>NUCLEOTIDE SEQUENCE [LARGE SCALE GENOMIC DNA]</scope>
    <source>
        <strain evidence="10">DSM 11293 / JCM 15392 / SEBR 4228</strain>
    </source>
</reference>
<feature type="domain" description="Glycoside hydrolase family 65 central catalytic" evidence="6">
    <location>
        <begin position="332"/>
        <end position="693"/>
    </location>
</feature>
<feature type="binding site" evidence="3">
    <location>
        <begin position="889"/>
        <end position="893"/>
    </location>
    <ligand>
        <name>substrate</name>
    </ligand>
</feature>
<dbReference type="AlphaFoldDB" id="E1R7M0"/>
<dbReference type="SUPFAM" id="SSF48208">
    <property type="entry name" value="Six-hairpin glycosidases"/>
    <property type="match status" value="1"/>
</dbReference>
<dbReference type="InterPro" id="IPR023198">
    <property type="entry name" value="PGP-like_dom2"/>
</dbReference>
<dbReference type="Gene3D" id="3.40.50.1000">
    <property type="entry name" value="HAD superfamily/HAD-like"/>
    <property type="match status" value="1"/>
</dbReference>
<feature type="binding site" evidence="4">
    <location>
        <position position="944"/>
    </location>
    <ligand>
        <name>Mg(2+)</name>
        <dbReference type="ChEBI" id="CHEBI:18420"/>
    </ligand>
</feature>
<dbReference type="PANTHER" id="PTHR11051">
    <property type="entry name" value="GLYCOSYL HYDROLASE-RELATED"/>
    <property type="match status" value="1"/>
</dbReference>
<keyword evidence="4" id="KW-0479">Metal-binding</keyword>
<evidence type="ECO:0000256" key="3">
    <source>
        <dbReference type="PIRSR" id="PIRSR610972-2"/>
    </source>
</evidence>
<dbReference type="SFLD" id="SFLDG01129">
    <property type="entry name" value="C1.5:_HAD__Beta-PGM__Phosphata"/>
    <property type="match status" value="1"/>
</dbReference>
<dbReference type="InterPro" id="IPR023214">
    <property type="entry name" value="HAD_sf"/>
</dbReference>
<evidence type="ECO:0000256" key="4">
    <source>
        <dbReference type="PIRSR" id="PIRSR610972-3"/>
    </source>
</evidence>
<feature type="site" description="Important for catalytic activity and assists the phosphoryl transfer reaction to Asp8 by balancing charge and orienting the reacting groups" evidence="5">
    <location>
        <position position="889"/>
    </location>
</feature>
<dbReference type="InterPro" id="IPR008928">
    <property type="entry name" value="6-hairpin_glycosidase_sf"/>
</dbReference>
<evidence type="ECO:0000256" key="1">
    <source>
        <dbReference type="ARBA" id="ARBA00006171"/>
    </source>
</evidence>
<dbReference type="KEGG" id="ssm:Spirs_3639"/>
<dbReference type="InterPro" id="IPR005196">
    <property type="entry name" value="Glyco_hydro_65_N"/>
</dbReference>
<dbReference type="Pfam" id="PF00702">
    <property type="entry name" value="Hydrolase"/>
    <property type="match status" value="1"/>
</dbReference>
<dbReference type="SUPFAM" id="SSF74650">
    <property type="entry name" value="Galactose mutarotase-like"/>
    <property type="match status" value="1"/>
</dbReference>
<dbReference type="NCBIfam" id="TIGR02009">
    <property type="entry name" value="PGMB-YQAB-SF"/>
    <property type="match status" value="1"/>
</dbReference>
<feature type="binding site" evidence="3">
    <location>
        <begin position="784"/>
        <end position="786"/>
    </location>
    <ligand>
        <name>substrate</name>
    </ligand>
</feature>
<name>E1R7M0_SEDSS</name>
<dbReference type="OrthoDB" id="9758855at2"/>
<dbReference type="Pfam" id="PF03633">
    <property type="entry name" value="Glyco_hydro_65C"/>
    <property type="match status" value="1"/>
</dbReference>
<dbReference type="GO" id="GO:0030246">
    <property type="term" value="F:carbohydrate binding"/>
    <property type="evidence" value="ECO:0007669"/>
    <property type="project" value="InterPro"/>
</dbReference>
<dbReference type="SFLD" id="SFLDS00003">
    <property type="entry name" value="Haloacid_Dehalogenase"/>
    <property type="match status" value="1"/>
</dbReference>
<evidence type="ECO:0000259" key="7">
    <source>
        <dbReference type="Pfam" id="PF03633"/>
    </source>
</evidence>
<proteinExistence type="inferred from homology"/>
<feature type="domain" description="Glycoside hydrolase family 65 C-terminal" evidence="7">
    <location>
        <begin position="703"/>
        <end position="763"/>
    </location>
</feature>
<feature type="binding site" evidence="4">
    <location>
        <position position="786"/>
    </location>
    <ligand>
        <name>Mg(2+)</name>
        <dbReference type="ChEBI" id="CHEBI:18420"/>
    </ligand>
</feature>
<dbReference type="InterPro" id="IPR011013">
    <property type="entry name" value="Gal_mutarotase_sf_dom"/>
</dbReference>
<dbReference type="EMBL" id="CP002116">
    <property type="protein sequence ID" value="ADK82725.1"/>
    <property type="molecule type" value="Genomic_DNA"/>
</dbReference>
<keyword evidence="10" id="KW-1185">Reference proteome</keyword>
<dbReference type="InterPro" id="IPR005194">
    <property type="entry name" value="Glyco_hydro_65_C"/>
</dbReference>
<dbReference type="CAZy" id="GH65">
    <property type="family name" value="Glycoside Hydrolase Family 65"/>
</dbReference>
<dbReference type="eggNOG" id="COG0637">
    <property type="taxonomic scope" value="Bacteria"/>
</dbReference>
<dbReference type="GO" id="GO:0004553">
    <property type="term" value="F:hydrolase activity, hydrolyzing O-glycosyl compounds"/>
    <property type="evidence" value="ECO:0007669"/>
    <property type="project" value="TreeGrafter"/>
</dbReference>
<feature type="binding site" evidence="3">
    <location>
        <position position="827"/>
    </location>
    <ligand>
        <name>substrate</name>
    </ligand>
</feature>
<dbReference type="GO" id="GO:0005975">
    <property type="term" value="P:carbohydrate metabolic process"/>
    <property type="evidence" value="ECO:0007669"/>
    <property type="project" value="InterPro"/>
</dbReference>
<sequence>MNHHLFGIDAWVLREESFDRDTIAAKETLFALGNGYLGIRGCHEELDASWWRGSYVNGFYESRPIVYGERAYGFADRYQTILNCSDATLFTLNLHGESFSPASSHIDTYSRELDLRTGILKRNLMWSPSSVPGTKVKIESRRLVPYQPRHLMLISYRVTLIEGGGDFSLRHELSGDVSNLAAGDDPRTGSHIMPGDFGIESVRQEENRTVLNHFTKMSGLRMCVVADRSLSCSAGETGYELWRKERNSSGIVGAQANMKAGDWLEMVVCAGWYHGAAGEEQQLESKAISHVSEALSCGFDAAADKQKELLDHFWEDADLLVEHAPEVQQSIRFNLFHLLQGAGREGGTSLPAKGLTGEGYEGHFFWDTEIYALPFFLYTRPEIARDLLEYRYRILPHARGRAAQLGYPGALYPWRTINGNEASAFFPAGTAQYHINADIAYAVVKYLDVSGDESFLAHGVEILLETARFWYGFGDFIPSRGGAFCINCVTGPDEYTALVDNNYYTNLMARENLRSAVRFLDLLKKRQPEAWKGLVDSIGLDPGEPEAWLTAADAMYLPYNEELGVTPQDDTFLSKARWERASIPSERRPLLLHYHPLTIYRYQILKQADLVLAQMLLGRYFSHAQKKRDFDYYDPLTTADSSLSPCIQGVMAARLGYDEESYRHFTRSVRMDLDDVNGNVRDGIHAAAMAGSWISLVYGFAGLEDYDGMLRFAPALPAAWSRLSFSLRKGHSALEVSIGHEEVSYRIKRGEALTIFHEGRRHKIFPGAPLVISMRPELEAVIFDLDGVITDSAEYHYLAWKQLCDELEIPFDRQFNNNLKGVGRMASLELLLARGTRSYSPEEKASFAARKNEYYKKLIARITPDDLLPGIDALLSALHEAGIRTALASASRNASAILGYLGISDRFDVVTDPGALKKGKPDPEQFFLAAELLGVPYRNCIGIEDAQAGIDAINAAGMLSVGIGGYLEGAALRLSSTAELSLERLREAFFRR</sequence>
<feature type="binding site" evidence="3">
    <location>
        <position position="851"/>
    </location>
    <ligand>
        <name>substrate</name>
    </ligand>
</feature>
<dbReference type="SFLD" id="SFLDG01135">
    <property type="entry name" value="C1.5.6:_HAD__Beta-PGM__Phospha"/>
    <property type="match status" value="1"/>
</dbReference>
<comment type="cofactor">
    <cofactor evidence="4">
        <name>Mg(2+)</name>
        <dbReference type="ChEBI" id="CHEBI:18420"/>
    </cofactor>
    <text evidence="4">Binds 2 magnesium ions per subunit.</text>
</comment>
<dbReference type="Gene3D" id="2.70.98.40">
    <property type="entry name" value="Glycoside hydrolase, family 65, N-terminal domain"/>
    <property type="match status" value="1"/>
</dbReference>
<gene>
    <name evidence="9" type="ordered locus">Spirs_3639</name>
</gene>
<feature type="binding site" evidence="4">
    <location>
        <position position="945"/>
    </location>
    <ligand>
        <name>Mg(2+)</name>
        <dbReference type="ChEBI" id="CHEBI:18420"/>
    </ligand>
</feature>